<dbReference type="Pfam" id="PF04191">
    <property type="entry name" value="PEMT"/>
    <property type="match status" value="1"/>
</dbReference>
<evidence type="ECO:0000256" key="3">
    <source>
        <dbReference type="ARBA" id="ARBA00022989"/>
    </source>
</evidence>
<dbReference type="OrthoDB" id="941586at2"/>
<comment type="subcellular location">
    <subcellularLocation>
        <location evidence="1">Endomembrane system</location>
        <topology evidence="1">Multi-pass membrane protein</topology>
    </subcellularLocation>
</comment>
<gene>
    <name evidence="6" type="ORF">CFN78_23555</name>
</gene>
<keyword evidence="2 5" id="KW-0812">Transmembrane</keyword>
<dbReference type="AlphaFoldDB" id="A0A263CZD1"/>
<sequence>MAVLALVLYVAFLVLAFGVRSVMQWRATGSAGFRGISGNPRSADWWGGVLFVVAVVVGVAAPGLQWTGVLSPVGVLDAAWIQVVGLVLALGGIGATVAAQQSMGRSWRIGVEAAERTELVTGGAFAWVRNPIFTTMVTAALGLGLLAPNVLALAGLVALLLAVQLQVRRVEEPYLLVVHGQAYRDYAARAGRFLPMLGRLPAIASS</sequence>
<dbReference type="RefSeq" id="WP_094865075.1">
    <property type="nucleotide sequence ID" value="NZ_NKYE01000018.1"/>
</dbReference>
<dbReference type="GO" id="GO:0008168">
    <property type="term" value="F:methyltransferase activity"/>
    <property type="evidence" value="ECO:0007669"/>
    <property type="project" value="UniProtKB-KW"/>
</dbReference>
<evidence type="ECO:0000256" key="4">
    <source>
        <dbReference type="ARBA" id="ARBA00023136"/>
    </source>
</evidence>
<keyword evidence="3 5" id="KW-1133">Transmembrane helix</keyword>
<accession>A0A263CZD1</accession>
<dbReference type="PANTHER" id="PTHR12714">
    <property type="entry name" value="PROTEIN-S ISOPRENYLCYSTEINE O-METHYLTRANSFERASE"/>
    <property type="match status" value="1"/>
</dbReference>
<comment type="caution">
    <text evidence="6">The sequence shown here is derived from an EMBL/GenBank/DDBJ whole genome shotgun (WGS) entry which is preliminary data.</text>
</comment>
<dbReference type="Gene3D" id="1.20.120.1630">
    <property type="match status" value="1"/>
</dbReference>
<feature type="transmembrane region" description="Helical" evidence="5">
    <location>
        <begin position="78"/>
        <end position="99"/>
    </location>
</feature>
<keyword evidence="6" id="KW-0489">Methyltransferase</keyword>
<keyword evidence="7" id="KW-1185">Reference proteome</keyword>
<feature type="transmembrane region" description="Helical" evidence="5">
    <location>
        <begin position="139"/>
        <end position="163"/>
    </location>
</feature>
<dbReference type="InParanoid" id="A0A263CZD1"/>
<dbReference type="PANTHER" id="PTHR12714:SF9">
    <property type="entry name" value="PROTEIN-S-ISOPRENYLCYSTEINE O-METHYLTRANSFERASE"/>
    <property type="match status" value="1"/>
</dbReference>
<keyword evidence="4 5" id="KW-0472">Membrane</keyword>
<proteinExistence type="predicted"/>
<dbReference type="InterPro" id="IPR007318">
    <property type="entry name" value="Phopholipid_MeTrfase"/>
</dbReference>
<dbReference type="GO" id="GO:0032259">
    <property type="term" value="P:methylation"/>
    <property type="evidence" value="ECO:0007669"/>
    <property type="project" value="UniProtKB-KW"/>
</dbReference>
<dbReference type="GO" id="GO:0012505">
    <property type="term" value="C:endomembrane system"/>
    <property type="evidence" value="ECO:0007669"/>
    <property type="project" value="UniProtKB-SubCell"/>
</dbReference>
<keyword evidence="6" id="KW-0808">Transferase</keyword>
<evidence type="ECO:0000313" key="6">
    <source>
        <dbReference type="EMBL" id="OZM70666.1"/>
    </source>
</evidence>
<feature type="transmembrane region" description="Helical" evidence="5">
    <location>
        <begin position="45"/>
        <end position="66"/>
    </location>
</feature>
<name>A0A263CZD1_9PSEU</name>
<organism evidence="6 7">
    <name type="scientific">Amycolatopsis antarctica</name>
    <dbReference type="NCBI Taxonomy" id="1854586"/>
    <lineage>
        <taxon>Bacteria</taxon>
        <taxon>Bacillati</taxon>
        <taxon>Actinomycetota</taxon>
        <taxon>Actinomycetes</taxon>
        <taxon>Pseudonocardiales</taxon>
        <taxon>Pseudonocardiaceae</taxon>
        <taxon>Amycolatopsis</taxon>
    </lineage>
</organism>
<dbReference type="Proteomes" id="UP000242444">
    <property type="component" value="Unassembled WGS sequence"/>
</dbReference>
<reference evidence="6 7" key="1">
    <citation type="submission" date="2017-07" db="EMBL/GenBank/DDBJ databases">
        <title>Amycolatopsis antarcticus sp. nov., isolated from the surface of an Antarcticus brown macroalga.</title>
        <authorList>
            <person name="Wang J."/>
            <person name="Leiva S."/>
            <person name="Huang J."/>
            <person name="Huang Y."/>
        </authorList>
    </citation>
    <scope>NUCLEOTIDE SEQUENCE [LARGE SCALE GENOMIC DNA]</scope>
    <source>
        <strain evidence="6 7">AU-G6</strain>
    </source>
</reference>
<evidence type="ECO:0000313" key="7">
    <source>
        <dbReference type="Proteomes" id="UP000242444"/>
    </source>
</evidence>
<evidence type="ECO:0000256" key="2">
    <source>
        <dbReference type="ARBA" id="ARBA00022692"/>
    </source>
</evidence>
<protein>
    <submittedName>
        <fullName evidence="6">Isoprenylcysteine carboxyl methyltransferase</fullName>
    </submittedName>
</protein>
<evidence type="ECO:0000256" key="5">
    <source>
        <dbReference type="SAM" id="Phobius"/>
    </source>
</evidence>
<evidence type="ECO:0000256" key="1">
    <source>
        <dbReference type="ARBA" id="ARBA00004127"/>
    </source>
</evidence>
<dbReference type="EMBL" id="NKYE01000018">
    <property type="protein sequence ID" value="OZM70666.1"/>
    <property type="molecule type" value="Genomic_DNA"/>
</dbReference>